<dbReference type="PANTHER" id="PTHR43415">
    <property type="entry name" value="SPERMIDINE N(1)-ACETYLTRANSFERASE"/>
    <property type="match status" value="1"/>
</dbReference>
<dbReference type="AlphaFoldDB" id="A0A9D1YZN4"/>
<reference evidence="2" key="1">
    <citation type="journal article" date="2021" name="PeerJ">
        <title>Extensive microbial diversity within the chicken gut microbiome revealed by metagenomics and culture.</title>
        <authorList>
            <person name="Gilroy R."/>
            <person name="Ravi A."/>
            <person name="Getino M."/>
            <person name="Pursley I."/>
            <person name="Horton D.L."/>
            <person name="Alikhan N.F."/>
            <person name="Baker D."/>
            <person name="Gharbi K."/>
            <person name="Hall N."/>
            <person name="Watson M."/>
            <person name="Adriaenssens E.M."/>
            <person name="Foster-Nyarko E."/>
            <person name="Jarju S."/>
            <person name="Secka A."/>
            <person name="Antonio M."/>
            <person name="Oren A."/>
            <person name="Chaudhuri R.R."/>
            <person name="La Ragione R."/>
            <person name="Hildebrand F."/>
            <person name="Pallen M.J."/>
        </authorList>
    </citation>
    <scope>NUCLEOTIDE SEQUENCE</scope>
    <source>
        <strain evidence="2">ChiGjej1B1-98</strain>
    </source>
</reference>
<dbReference type="InterPro" id="IPR016181">
    <property type="entry name" value="Acyl_CoA_acyltransferase"/>
</dbReference>
<comment type="caution">
    <text evidence="2">The sequence shown here is derived from an EMBL/GenBank/DDBJ whole genome shotgun (WGS) entry which is preliminary data.</text>
</comment>
<feature type="domain" description="N-acetyltransferase" evidence="1">
    <location>
        <begin position="24"/>
        <end position="187"/>
    </location>
</feature>
<accession>A0A9D1YZN4</accession>
<evidence type="ECO:0000313" key="2">
    <source>
        <dbReference type="EMBL" id="HIY66911.1"/>
    </source>
</evidence>
<dbReference type="Pfam" id="PF13302">
    <property type="entry name" value="Acetyltransf_3"/>
    <property type="match status" value="1"/>
</dbReference>
<sequence length="194" mass="21842">MSADFESSKDALAYGTALLRGDRIRLVQAEETHLQQLAQWWQSPEWATLQQDVVRPQPVSQTVEQFRAWSKNDGPGSAGFAIIAEDELVGHITLWGITPRERIGTLAIIIGPDHVGQGYGPEATNLMIDYGFLELGLNKIELQVWAFNDRAIRAYERSGFVREGVRRAATFHDGRFHDQVLMGMLAQEFFARRG</sequence>
<dbReference type="Gene3D" id="3.40.630.30">
    <property type="match status" value="1"/>
</dbReference>
<dbReference type="SUPFAM" id="SSF55729">
    <property type="entry name" value="Acyl-CoA N-acyltransferases (Nat)"/>
    <property type="match status" value="1"/>
</dbReference>
<dbReference type="PROSITE" id="PS51186">
    <property type="entry name" value="GNAT"/>
    <property type="match status" value="1"/>
</dbReference>
<gene>
    <name evidence="2" type="ORF">H9830_11625</name>
</gene>
<reference evidence="2" key="2">
    <citation type="submission" date="2021-04" db="EMBL/GenBank/DDBJ databases">
        <authorList>
            <person name="Gilroy R."/>
        </authorList>
    </citation>
    <scope>NUCLEOTIDE SEQUENCE</scope>
    <source>
        <strain evidence="2">ChiGjej1B1-98</strain>
    </source>
</reference>
<evidence type="ECO:0000259" key="1">
    <source>
        <dbReference type="PROSITE" id="PS51186"/>
    </source>
</evidence>
<dbReference type="InterPro" id="IPR000182">
    <property type="entry name" value="GNAT_dom"/>
</dbReference>
<proteinExistence type="predicted"/>
<organism evidence="2 3">
    <name type="scientific">Candidatus Agrococcus pullicola</name>
    <dbReference type="NCBI Taxonomy" id="2838429"/>
    <lineage>
        <taxon>Bacteria</taxon>
        <taxon>Bacillati</taxon>
        <taxon>Actinomycetota</taxon>
        <taxon>Actinomycetes</taxon>
        <taxon>Micrococcales</taxon>
        <taxon>Microbacteriaceae</taxon>
        <taxon>Agrococcus</taxon>
    </lineage>
</organism>
<dbReference type="GO" id="GO:0016747">
    <property type="term" value="F:acyltransferase activity, transferring groups other than amino-acyl groups"/>
    <property type="evidence" value="ECO:0007669"/>
    <property type="project" value="InterPro"/>
</dbReference>
<protein>
    <submittedName>
        <fullName evidence="2">GNAT family N-acetyltransferase</fullName>
    </submittedName>
</protein>
<name>A0A9D1YZN4_9MICO</name>
<dbReference type="EMBL" id="DXDC01000351">
    <property type="protein sequence ID" value="HIY66911.1"/>
    <property type="molecule type" value="Genomic_DNA"/>
</dbReference>
<evidence type="ECO:0000313" key="3">
    <source>
        <dbReference type="Proteomes" id="UP000824005"/>
    </source>
</evidence>
<dbReference type="PANTHER" id="PTHR43415:SF3">
    <property type="entry name" value="GNAT-FAMILY ACETYLTRANSFERASE"/>
    <property type="match status" value="1"/>
</dbReference>
<dbReference type="Proteomes" id="UP000824005">
    <property type="component" value="Unassembled WGS sequence"/>
</dbReference>